<dbReference type="Gene3D" id="2.60.40.640">
    <property type="match status" value="1"/>
</dbReference>
<feature type="domain" description="Bul1 N-terminal" evidence="1">
    <location>
        <begin position="162"/>
        <end position="240"/>
    </location>
</feature>
<organism evidence="2 3">
    <name type="scientific">Pichia kudriavzevii</name>
    <name type="common">Yeast</name>
    <name type="synonym">Issatchenkia orientalis</name>
    <dbReference type="NCBI Taxonomy" id="4909"/>
    <lineage>
        <taxon>Eukaryota</taxon>
        <taxon>Fungi</taxon>
        <taxon>Dikarya</taxon>
        <taxon>Ascomycota</taxon>
        <taxon>Saccharomycotina</taxon>
        <taxon>Pichiomycetes</taxon>
        <taxon>Pichiales</taxon>
        <taxon>Pichiaceae</taxon>
        <taxon>Pichia</taxon>
    </lineage>
</organism>
<reference evidence="2 3" key="1">
    <citation type="submission" date="2018-06" db="EMBL/GenBank/DDBJ databases">
        <title>Population genomics shows no distinction between pathogenic Candida krusei and environmental Pichia kudriavzevii: One species, four names.</title>
        <authorList>
            <person name="Douglass A.P."/>
            <person name="Offei B."/>
            <person name="Braun-Galleani S."/>
            <person name="Coughlan A.Y."/>
            <person name="Martos A."/>
            <person name="Ortiz-Merino R.A."/>
            <person name="Byrne K.P."/>
            <person name="Wolfe K.H."/>
        </authorList>
    </citation>
    <scope>NUCLEOTIDE SEQUENCE [LARGE SCALE GENOMIC DNA]</scope>
    <source>
        <strain evidence="2 3">CBS573</strain>
    </source>
</reference>
<dbReference type="STRING" id="4909.A0A2U9QY90"/>
<evidence type="ECO:0000313" key="2">
    <source>
        <dbReference type="EMBL" id="AWU73957.1"/>
    </source>
</evidence>
<dbReference type="Pfam" id="PF04425">
    <property type="entry name" value="Bul1_N"/>
    <property type="match status" value="2"/>
</dbReference>
<sequence length="567" mass="65320">MQLVNVCEREQIYDILPSFQLHDHLYHRRVVEKNETTNPPTYEENFLLASPNQRANLRSSSPIEAPKLLDCIDTLQQVNKSIESVIKLKYPTKVYSPGEIISGYVHLENNGNTIIPIEQIVVSLECDVGIFSHKYNKAITKTIINMIDLEASIVPPYQHLSETLLYPKAFMKQFFQFRIPKYLLDNCCERQLTEHMKVPPSFGCKHINISGKKIDEVKDYAKLGDYVSYTIKAKFIGKTPPNYTNKAHKSDFVLLAGVFHDFKVGTHLTFSDHIPYGTTNEQLFNLEKYVRESIEELKEKKMLFDVGIKEEHDQIDIIYSSVGKHKCQTNCDLQVPKKSQEVTTRVRKPLFGTVLGNIKATADISEYVTIQSFFAYSHTSCPLTYPSVTLSLEFQLINQKDVKGIPSIITIEPEITAVDIHANYKLPVEFDSSFISLGKEKIVSQFDKFKRLQAEVIKLSQEGLDIHPRLFKLLDSLTQFEYSETKLPNLFKRKTLNLVWNYDSAKKSLQCNVRMPLEFNFKEIFNKKITLVPGFQHCLFGRMYKLELHFTTKHGRLKPMTLPITVI</sequence>
<keyword evidence="3" id="KW-1185">Reference proteome</keyword>
<dbReference type="InterPro" id="IPR007519">
    <property type="entry name" value="Bul1_N"/>
</dbReference>
<dbReference type="KEGG" id="pkz:C5L36_0A05520"/>
<gene>
    <name evidence="2" type="ORF">C5L36_0A05520</name>
</gene>
<dbReference type="GeneID" id="40381667"/>
<feature type="domain" description="Bul1 N-terminal" evidence="1">
    <location>
        <begin position="91"/>
        <end position="152"/>
    </location>
</feature>
<evidence type="ECO:0000313" key="3">
    <source>
        <dbReference type="Proteomes" id="UP000249293"/>
    </source>
</evidence>
<accession>A0A2U9QY90</accession>
<dbReference type="VEuPathDB" id="FungiDB:C5L36_0A05520"/>
<dbReference type="InterPro" id="IPR014756">
    <property type="entry name" value="Ig_E-set"/>
</dbReference>
<dbReference type="OrthoDB" id="2283785at2759"/>
<dbReference type="InterPro" id="IPR039634">
    <property type="entry name" value="Bul1-like"/>
</dbReference>
<dbReference type="PANTHER" id="PTHR31904:SF1">
    <property type="entry name" value="BYPASS OF STOP CODON PROTEIN 5-RELATED"/>
    <property type="match status" value="1"/>
</dbReference>
<dbReference type="PANTHER" id="PTHR31904">
    <property type="entry name" value="BYPASS OF STOP CODON PROTEIN 5-RELATED"/>
    <property type="match status" value="1"/>
</dbReference>
<dbReference type="AlphaFoldDB" id="A0A2U9QY90"/>
<name>A0A2U9QY90_PICKU</name>
<evidence type="ECO:0000259" key="1">
    <source>
        <dbReference type="Pfam" id="PF04425"/>
    </source>
</evidence>
<dbReference type="InterPro" id="IPR014752">
    <property type="entry name" value="Arrestin-like_C"/>
</dbReference>
<dbReference type="SUPFAM" id="SSF81296">
    <property type="entry name" value="E set domains"/>
    <property type="match status" value="1"/>
</dbReference>
<dbReference type="EMBL" id="CP028773">
    <property type="protein sequence ID" value="AWU73957.1"/>
    <property type="molecule type" value="Genomic_DNA"/>
</dbReference>
<dbReference type="RefSeq" id="XP_029319434.1">
    <property type="nucleotide sequence ID" value="XM_029463574.1"/>
</dbReference>
<proteinExistence type="predicted"/>
<protein>
    <recommendedName>
        <fullName evidence="1">Bul1 N-terminal domain-containing protein</fullName>
    </recommendedName>
</protein>
<dbReference type="Proteomes" id="UP000249293">
    <property type="component" value="Chromosome 1"/>
</dbReference>